<accession>A0A1J1I8S0</accession>
<keyword evidence="2" id="KW-1185">Reference proteome</keyword>
<organism evidence="1 2">
    <name type="scientific">Clunio marinus</name>
    <dbReference type="NCBI Taxonomy" id="568069"/>
    <lineage>
        <taxon>Eukaryota</taxon>
        <taxon>Metazoa</taxon>
        <taxon>Ecdysozoa</taxon>
        <taxon>Arthropoda</taxon>
        <taxon>Hexapoda</taxon>
        <taxon>Insecta</taxon>
        <taxon>Pterygota</taxon>
        <taxon>Neoptera</taxon>
        <taxon>Endopterygota</taxon>
        <taxon>Diptera</taxon>
        <taxon>Nematocera</taxon>
        <taxon>Chironomoidea</taxon>
        <taxon>Chironomidae</taxon>
        <taxon>Clunio</taxon>
    </lineage>
</organism>
<proteinExistence type="predicted"/>
<gene>
    <name evidence="1" type="ORF">CLUMA_CG008311</name>
</gene>
<sequence>MLKATSDGKKLRRVYDVLSHHFRLWYVRADLTSHTKHTEKISPCQIIDRSAATKTCFPHSLIKKSLPDIAMAAPPMVA</sequence>
<protein>
    <submittedName>
        <fullName evidence="1">CLUMA_CG008311, isoform A</fullName>
    </submittedName>
</protein>
<dbReference type="Proteomes" id="UP000183832">
    <property type="component" value="Unassembled WGS sequence"/>
</dbReference>
<evidence type="ECO:0000313" key="2">
    <source>
        <dbReference type="Proteomes" id="UP000183832"/>
    </source>
</evidence>
<reference evidence="1 2" key="1">
    <citation type="submission" date="2015-04" db="EMBL/GenBank/DDBJ databases">
        <authorList>
            <person name="Syromyatnikov M.Y."/>
            <person name="Popov V.N."/>
        </authorList>
    </citation>
    <scope>NUCLEOTIDE SEQUENCE [LARGE SCALE GENOMIC DNA]</scope>
</reference>
<dbReference type="AlphaFoldDB" id="A0A1J1I8S0"/>
<evidence type="ECO:0000313" key="1">
    <source>
        <dbReference type="EMBL" id="CRK94817.1"/>
    </source>
</evidence>
<dbReference type="EMBL" id="CVRI01000040">
    <property type="protein sequence ID" value="CRK94817.1"/>
    <property type="molecule type" value="Genomic_DNA"/>
</dbReference>
<name>A0A1J1I8S0_9DIPT</name>